<keyword evidence="1" id="KW-0175">Coiled coil</keyword>
<reference evidence="2 3" key="1">
    <citation type="journal article" date="2014" name="Genome Announc.">
        <title>Draft Genome Sequences of Two Vibrionaceae Species, Vibrio ponticus C121 and Photobacterium aphoticum C119, Isolated as Coral Reef Microbiota.</title>
        <authorList>
            <person name="Al-saari N."/>
            <person name="Meirelles P.M."/>
            <person name="Mino S."/>
            <person name="Suda W."/>
            <person name="Oshima K."/>
            <person name="Hattori M."/>
            <person name="Ohkuma M."/>
            <person name="Thompson F.L."/>
            <person name="Gomez-Gil B."/>
            <person name="Sawabe T."/>
            <person name="Sawabe T."/>
        </authorList>
    </citation>
    <scope>NUCLEOTIDE SEQUENCE [LARGE SCALE GENOMIC DNA]</scope>
    <source>
        <strain evidence="2 3">JCM 19237</strain>
    </source>
</reference>
<sequence>MTDDELNTLSSLSGKSKTSVKQIILTIQETCMKDIFLGKKITDALAAELEQCVNDKTLDSFDITQDTLEKWGQQLDNSEEQELNAIYEEMDKLMNKEDLTANEEKRLEALSQQMQTLIYEESENFSELLKDIGGQ</sequence>
<evidence type="ECO:0000313" key="3">
    <source>
        <dbReference type="Proteomes" id="UP000029227"/>
    </source>
</evidence>
<proteinExistence type="predicted"/>
<gene>
    <name evidence="2" type="ORF">JCM19237_6425</name>
</gene>
<dbReference type="AlphaFoldDB" id="A0A090QKW1"/>
<dbReference type="Proteomes" id="UP000029227">
    <property type="component" value="Unassembled WGS sequence"/>
</dbReference>
<protein>
    <submittedName>
        <fullName evidence="2">Uncharacterized protein</fullName>
    </submittedName>
</protein>
<comment type="caution">
    <text evidence="2">The sequence shown here is derived from an EMBL/GenBank/DDBJ whole genome shotgun (WGS) entry which is preliminary data.</text>
</comment>
<name>A0A090QKW1_9GAMM</name>
<organism evidence="2 3">
    <name type="scientific">Photobacterium aphoticum</name>
    <dbReference type="NCBI Taxonomy" id="754436"/>
    <lineage>
        <taxon>Bacteria</taxon>
        <taxon>Pseudomonadati</taxon>
        <taxon>Pseudomonadota</taxon>
        <taxon>Gammaproteobacteria</taxon>
        <taxon>Vibrionales</taxon>
        <taxon>Vibrionaceae</taxon>
        <taxon>Photobacterium</taxon>
    </lineage>
</organism>
<evidence type="ECO:0000256" key="1">
    <source>
        <dbReference type="SAM" id="Coils"/>
    </source>
</evidence>
<dbReference type="EMBL" id="BBMN01000002">
    <property type="protein sequence ID" value="GAL03531.1"/>
    <property type="molecule type" value="Genomic_DNA"/>
</dbReference>
<evidence type="ECO:0000313" key="2">
    <source>
        <dbReference type="EMBL" id="GAL03531.1"/>
    </source>
</evidence>
<accession>A0A090QKW1</accession>
<feature type="coiled-coil region" evidence="1">
    <location>
        <begin position="76"/>
        <end position="113"/>
    </location>
</feature>